<name>A0A8C9APQ7_PROSS</name>
<dbReference type="Ensembl" id="ENSPSMT00000037482.1">
    <property type="protein sequence ID" value="ENSPSMP00000032498.1"/>
    <property type="gene ID" value="ENSPSMG00000022482.1"/>
</dbReference>
<keyword evidence="2" id="KW-1185">Reference proteome</keyword>
<accession>A0A8C9APQ7</accession>
<organism evidence="1 2">
    <name type="scientific">Prolemur simus</name>
    <name type="common">Greater bamboo lemur</name>
    <name type="synonym">Hapalemur simus</name>
    <dbReference type="NCBI Taxonomy" id="1328070"/>
    <lineage>
        <taxon>Eukaryota</taxon>
        <taxon>Metazoa</taxon>
        <taxon>Chordata</taxon>
        <taxon>Craniata</taxon>
        <taxon>Vertebrata</taxon>
        <taxon>Euteleostomi</taxon>
        <taxon>Mammalia</taxon>
        <taxon>Eutheria</taxon>
        <taxon>Euarchontoglires</taxon>
        <taxon>Primates</taxon>
        <taxon>Strepsirrhini</taxon>
        <taxon>Lemuriformes</taxon>
        <taxon>Lemuridae</taxon>
        <taxon>Prolemur</taxon>
    </lineage>
</organism>
<reference evidence="1" key="2">
    <citation type="submission" date="2025-09" db="UniProtKB">
        <authorList>
            <consortium name="Ensembl"/>
        </authorList>
    </citation>
    <scope>IDENTIFICATION</scope>
</reference>
<reference evidence="1" key="1">
    <citation type="submission" date="2025-08" db="UniProtKB">
        <authorList>
            <consortium name="Ensembl"/>
        </authorList>
    </citation>
    <scope>IDENTIFICATION</scope>
</reference>
<dbReference type="AlphaFoldDB" id="A0A8C9APQ7"/>
<evidence type="ECO:0000313" key="2">
    <source>
        <dbReference type="Proteomes" id="UP000694414"/>
    </source>
</evidence>
<evidence type="ECO:0000313" key="1">
    <source>
        <dbReference type="Ensembl" id="ENSPSMP00000032498.1"/>
    </source>
</evidence>
<sequence>MRELRLGEMAQRGGQRWQQGTGSLFLVAPVLSPQVFRLSLAFLLHLLRHFKSTPSSKQLTTSSQSILLQLFGKQLAQKQWISVGLF</sequence>
<proteinExistence type="predicted"/>
<dbReference type="Proteomes" id="UP000694414">
    <property type="component" value="Unplaced"/>
</dbReference>
<protein>
    <submittedName>
        <fullName evidence="1">Uncharacterized protein</fullName>
    </submittedName>
</protein>